<proteinExistence type="predicted"/>
<dbReference type="Gramene" id="ESQ31899">
    <property type="protein sequence ID" value="ESQ31899"/>
    <property type="gene ID" value="EUTSA_v10005289mg"/>
</dbReference>
<dbReference type="InterPro" id="IPR036047">
    <property type="entry name" value="F-box-like_dom_sf"/>
</dbReference>
<accession>V4KKY9</accession>
<dbReference type="STRING" id="72664.V4KKY9"/>
<name>V4KKY9_EUTSA</name>
<keyword evidence="3" id="KW-1185">Reference proteome</keyword>
<gene>
    <name evidence="2" type="ORF">EUTSA_v10005289mg</name>
</gene>
<dbReference type="SUPFAM" id="SSF81383">
    <property type="entry name" value="F-box domain"/>
    <property type="match status" value="1"/>
</dbReference>
<organism evidence="2 3">
    <name type="scientific">Eutrema salsugineum</name>
    <name type="common">Saltwater cress</name>
    <name type="synonym">Sisymbrium salsugineum</name>
    <dbReference type="NCBI Taxonomy" id="72664"/>
    <lineage>
        <taxon>Eukaryota</taxon>
        <taxon>Viridiplantae</taxon>
        <taxon>Streptophyta</taxon>
        <taxon>Embryophyta</taxon>
        <taxon>Tracheophyta</taxon>
        <taxon>Spermatophyta</taxon>
        <taxon>Magnoliopsida</taxon>
        <taxon>eudicotyledons</taxon>
        <taxon>Gunneridae</taxon>
        <taxon>Pentapetalae</taxon>
        <taxon>rosids</taxon>
        <taxon>malvids</taxon>
        <taxon>Brassicales</taxon>
        <taxon>Brassicaceae</taxon>
        <taxon>Eutremeae</taxon>
        <taxon>Eutrema</taxon>
    </lineage>
</organism>
<dbReference type="KEGG" id="eus:EUTSA_v10005289mg"/>
<dbReference type="Pfam" id="PF08268">
    <property type="entry name" value="FBA_3"/>
    <property type="match status" value="1"/>
</dbReference>
<evidence type="ECO:0000259" key="1">
    <source>
        <dbReference type="Pfam" id="PF08268"/>
    </source>
</evidence>
<evidence type="ECO:0000313" key="3">
    <source>
        <dbReference type="Proteomes" id="UP000030689"/>
    </source>
</evidence>
<sequence length="255" mass="28382">DLISEVLLRLAAKSVAKSRCVSKLWSSITTLPCFIRSFEARSSKSPCLLLLLEEGSKLFVFSLAQDQNSNNNNNNKKLVVVNSYAIASPQGCSFLSAQSVNGLICGQGDGDPQIWNPTTRRFSTLPNPESSWSSGSVSFLGYDPIDGTYKGKLVSVCPRLDEFTMWTLEDSEKPKWSCRHVTLPFPRFDPVLRRNGLSLVGINDAGEFIYGNSFRKVVVEGVADDHFRRLYGFGDEPLDIIRAYPNHIESLMSPY</sequence>
<reference evidence="2 3" key="1">
    <citation type="journal article" date="2013" name="Front. Plant Sci.">
        <title>The Reference Genome of the Halophytic Plant Eutrema salsugineum.</title>
        <authorList>
            <person name="Yang R."/>
            <person name="Jarvis D.E."/>
            <person name="Chen H."/>
            <person name="Beilstein M.A."/>
            <person name="Grimwood J."/>
            <person name="Jenkins J."/>
            <person name="Shu S."/>
            <person name="Prochnik S."/>
            <person name="Xin M."/>
            <person name="Ma C."/>
            <person name="Schmutz J."/>
            <person name="Wing R.A."/>
            <person name="Mitchell-Olds T."/>
            <person name="Schumaker K.S."/>
            <person name="Wang X."/>
        </authorList>
    </citation>
    <scope>NUCLEOTIDE SEQUENCE [LARGE SCALE GENOMIC DNA]</scope>
</reference>
<dbReference type="EMBL" id="KI517748">
    <property type="protein sequence ID" value="ESQ31899.1"/>
    <property type="molecule type" value="Genomic_DNA"/>
</dbReference>
<dbReference type="InterPro" id="IPR013187">
    <property type="entry name" value="F-box-assoc_dom_typ3"/>
</dbReference>
<feature type="non-terminal residue" evidence="2">
    <location>
        <position position="1"/>
    </location>
</feature>
<protein>
    <recommendedName>
        <fullName evidence="1">F-box associated beta-propeller type 3 domain-containing protein</fullName>
    </recommendedName>
</protein>
<dbReference type="PANTHER" id="PTHR31111">
    <property type="entry name" value="BNAA05G37150D PROTEIN-RELATED"/>
    <property type="match status" value="1"/>
</dbReference>
<dbReference type="PANTHER" id="PTHR31111:SF42">
    <property type="entry name" value="F-BOX DOMAIN-CONTAINING PROTEIN"/>
    <property type="match status" value="1"/>
</dbReference>
<dbReference type="AlphaFoldDB" id="V4KKY9"/>
<dbReference type="InterPro" id="IPR017451">
    <property type="entry name" value="F-box-assoc_interact_dom"/>
</dbReference>
<evidence type="ECO:0000313" key="2">
    <source>
        <dbReference type="EMBL" id="ESQ31899.1"/>
    </source>
</evidence>
<dbReference type="NCBIfam" id="TIGR01640">
    <property type="entry name" value="F_box_assoc_1"/>
    <property type="match status" value="1"/>
</dbReference>
<dbReference type="Proteomes" id="UP000030689">
    <property type="component" value="Unassembled WGS sequence"/>
</dbReference>
<feature type="domain" description="F-box associated beta-propeller type 3" evidence="1">
    <location>
        <begin position="47"/>
        <end position="150"/>
    </location>
</feature>